<dbReference type="PRINTS" id="PR00032">
    <property type="entry name" value="HTHARAC"/>
</dbReference>
<feature type="domain" description="HTH araC/xylS-type" evidence="4">
    <location>
        <begin position="181"/>
        <end position="279"/>
    </location>
</feature>
<proteinExistence type="predicted"/>
<accession>I0W5N3</accession>
<keyword evidence="3" id="KW-0804">Transcription</keyword>
<dbReference type="Gene3D" id="1.10.10.60">
    <property type="entry name" value="Homeodomain-like"/>
    <property type="match status" value="1"/>
</dbReference>
<dbReference type="GO" id="GO:0043565">
    <property type="term" value="F:sequence-specific DNA binding"/>
    <property type="evidence" value="ECO:0007669"/>
    <property type="project" value="InterPro"/>
</dbReference>
<evidence type="ECO:0000256" key="2">
    <source>
        <dbReference type="ARBA" id="ARBA00023125"/>
    </source>
</evidence>
<dbReference type="PANTHER" id="PTHR43280:SF32">
    <property type="entry name" value="TRANSCRIPTIONAL REGULATORY PROTEIN"/>
    <property type="match status" value="1"/>
</dbReference>
<organism evidence="5 6">
    <name type="scientific">Imtechella halotolerans K1</name>
    <dbReference type="NCBI Taxonomy" id="946077"/>
    <lineage>
        <taxon>Bacteria</taxon>
        <taxon>Pseudomonadati</taxon>
        <taxon>Bacteroidota</taxon>
        <taxon>Flavobacteriia</taxon>
        <taxon>Flavobacteriales</taxon>
        <taxon>Flavobacteriaceae</taxon>
        <taxon>Imtechella</taxon>
    </lineage>
</organism>
<dbReference type="Pfam" id="PF12833">
    <property type="entry name" value="HTH_18"/>
    <property type="match status" value="1"/>
</dbReference>
<keyword evidence="6" id="KW-1185">Reference proteome</keyword>
<evidence type="ECO:0000256" key="1">
    <source>
        <dbReference type="ARBA" id="ARBA00023015"/>
    </source>
</evidence>
<comment type="caution">
    <text evidence="5">The sequence shown here is derived from an EMBL/GenBank/DDBJ whole genome shotgun (WGS) entry which is preliminary data.</text>
</comment>
<dbReference type="GO" id="GO:0003700">
    <property type="term" value="F:DNA-binding transcription factor activity"/>
    <property type="evidence" value="ECO:0007669"/>
    <property type="project" value="InterPro"/>
</dbReference>
<keyword evidence="2" id="KW-0238">DNA-binding</keyword>
<dbReference type="OrthoDB" id="2666928at2"/>
<dbReference type="EMBL" id="AJJU01000040">
    <property type="protein sequence ID" value="EID71699.1"/>
    <property type="molecule type" value="Genomic_DNA"/>
</dbReference>
<dbReference type="RefSeq" id="WP_008241546.1">
    <property type="nucleotide sequence ID" value="NZ_AJJU01000040.1"/>
</dbReference>
<dbReference type="SUPFAM" id="SSF51215">
    <property type="entry name" value="Regulatory protein AraC"/>
    <property type="match status" value="1"/>
</dbReference>
<dbReference type="Proteomes" id="UP000005938">
    <property type="component" value="Unassembled WGS sequence"/>
</dbReference>
<reference evidence="5 6" key="1">
    <citation type="journal article" date="2012" name="J. Bacteriol.">
        <title>Genome Sequence of the Halotolerant Bacterium Imtechella halotolerans K1T.</title>
        <authorList>
            <person name="Kumar S."/>
            <person name="Vikram S."/>
            <person name="Subramanian S."/>
            <person name="Raghava G.P."/>
            <person name="Pinnaka A.K."/>
        </authorList>
    </citation>
    <scope>NUCLEOTIDE SEQUENCE [LARGE SCALE GENOMIC DNA]</scope>
    <source>
        <strain evidence="5 6">K1</strain>
    </source>
</reference>
<dbReference type="SMART" id="SM00342">
    <property type="entry name" value="HTH_ARAC"/>
    <property type="match status" value="1"/>
</dbReference>
<dbReference type="PROSITE" id="PS01124">
    <property type="entry name" value="HTH_ARAC_FAMILY_2"/>
    <property type="match status" value="1"/>
</dbReference>
<dbReference type="AlphaFoldDB" id="I0W5N3"/>
<dbReference type="Pfam" id="PF02311">
    <property type="entry name" value="AraC_binding"/>
    <property type="match status" value="1"/>
</dbReference>
<dbReference type="SUPFAM" id="SSF46689">
    <property type="entry name" value="Homeodomain-like"/>
    <property type="match status" value="1"/>
</dbReference>
<evidence type="ECO:0000259" key="4">
    <source>
        <dbReference type="PROSITE" id="PS01124"/>
    </source>
</evidence>
<name>I0W5N3_9FLAO</name>
<dbReference type="InterPro" id="IPR009057">
    <property type="entry name" value="Homeodomain-like_sf"/>
</dbReference>
<dbReference type="STRING" id="946077.W5A_13390"/>
<protein>
    <submittedName>
        <fullName evidence="5">AraC family transcriptional regulator</fullName>
    </submittedName>
</protein>
<dbReference type="InterPro" id="IPR037923">
    <property type="entry name" value="HTH-like"/>
</dbReference>
<dbReference type="eggNOG" id="COG2207">
    <property type="taxonomic scope" value="Bacteria"/>
</dbReference>
<evidence type="ECO:0000313" key="6">
    <source>
        <dbReference type="Proteomes" id="UP000005938"/>
    </source>
</evidence>
<gene>
    <name evidence="5" type="ORF">W5A_13390</name>
</gene>
<dbReference type="InterPro" id="IPR018060">
    <property type="entry name" value="HTH_AraC"/>
</dbReference>
<dbReference type="InterPro" id="IPR020449">
    <property type="entry name" value="Tscrpt_reg_AraC-type_HTH"/>
</dbReference>
<dbReference type="InterPro" id="IPR003313">
    <property type="entry name" value="AraC-bd"/>
</dbReference>
<dbReference type="PANTHER" id="PTHR43280">
    <property type="entry name" value="ARAC-FAMILY TRANSCRIPTIONAL REGULATOR"/>
    <property type="match status" value="1"/>
</dbReference>
<keyword evidence="1" id="KW-0805">Transcription regulation</keyword>
<dbReference type="InterPro" id="IPR014710">
    <property type="entry name" value="RmlC-like_jellyroll"/>
</dbReference>
<dbReference type="Gene3D" id="2.60.120.10">
    <property type="entry name" value="Jelly Rolls"/>
    <property type="match status" value="1"/>
</dbReference>
<evidence type="ECO:0000313" key="5">
    <source>
        <dbReference type="EMBL" id="EID71699.1"/>
    </source>
</evidence>
<sequence>MDCIELRTYTNTQGLGNFQILKLDEVLKNQEMIEKSHRHDFYFILVIQKGKGTHTIDFKDYKVVSNSIYFLRPGQIHELYLHKNTQGYLITFDKDFYNSNTATSKQQFNALFGQNYYLLREESPKVYSLLHLLREEHTTQKEGFKQAIIAYLELFFLHIYREKIHSKDDMIKQSYESKVMDAYLLLLEEFVCIHKKLPFYTEKLQVSLQQLNTFSKRMLGKSSSELMVDQIILESKRVLLATTLQVKEVAYYMGYEDVSYFIRFFKKHTNYTPKEFRESYNSSY</sequence>
<evidence type="ECO:0000256" key="3">
    <source>
        <dbReference type="ARBA" id="ARBA00023163"/>
    </source>
</evidence>